<dbReference type="InterPro" id="IPR058495">
    <property type="entry name" value="DUF8182"/>
</dbReference>
<dbReference type="EMBL" id="DUJS01000004">
    <property type="protein sequence ID" value="HII70594.1"/>
    <property type="molecule type" value="Genomic_DNA"/>
</dbReference>
<dbReference type="RefSeq" id="WP_148679430.1">
    <property type="nucleotide sequence ID" value="NZ_DUJS01000004.1"/>
</dbReference>
<evidence type="ECO:0000313" key="4">
    <source>
        <dbReference type="EMBL" id="HII70594.1"/>
    </source>
</evidence>
<feature type="domain" description="DUF8182" evidence="3">
    <location>
        <begin position="103"/>
        <end position="188"/>
    </location>
</feature>
<dbReference type="Pfam" id="PF26554">
    <property type="entry name" value="DUF8182"/>
    <property type="match status" value="1"/>
</dbReference>
<sequence>MGLLSRLRSAFSRDEGPSDEREGKGLIVFESARDAMKAERTLKEAGYDVRAVAPPPEIREGCDLAIEYDLVDEVGVRRTLEEIGVEPLKFVSLEDPSLKPIELVRVKEVDGYIMVRCGNMKVTVDRDGTIVNVSGGGCPDVPYLAHELVGKNVLELSENSMPASLGYTLCAYTLDKAVRKAKEVLLGEGS</sequence>
<evidence type="ECO:0000259" key="3">
    <source>
        <dbReference type="Pfam" id="PF26554"/>
    </source>
</evidence>
<comment type="caution">
    <text evidence="4">The sequence shown here is derived from an EMBL/GenBank/DDBJ whole genome shotgun (WGS) entry which is preliminary data.</text>
</comment>
<evidence type="ECO:0000259" key="2">
    <source>
        <dbReference type="Pfam" id="PF11823"/>
    </source>
</evidence>
<evidence type="ECO:0000313" key="5">
    <source>
        <dbReference type="Proteomes" id="UP000619545"/>
    </source>
</evidence>
<evidence type="ECO:0000256" key="1">
    <source>
        <dbReference type="SAM" id="MobiDB-lite"/>
    </source>
</evidence>
<gene>
    <name evidence="4" type="ORF">HA336_05115</name>
</gene>
<dbReference type="InterPro" id="IPR021778">
    <property type="entry name" value="Se/S_carrier-like"/>
</dbReference>
<dbReference type="Proteomes" id="UP000619545">
    <property type="component" value="Unassembled WGS sequence"/>
</dbReference>
<feature type="domain" description="Putative Se/S carrier protein-like" evidence="2">
    <location>
        <begin position="24"/>
        <end position="91"/>
    </location>
</feature>
<name>A0A832WPH1_9EURY</name>
<reference evidence="4" key="1">
    <citation type="journal article" date="2020" name="bioRxiv">
        <title>A rank-normalized archaeal taxonomy based on genome phylogeny resolves widespread incomplete and uneven classifications.</title>
        <authorList>
            <person name="Rinke C."/>
            <person name="Chuvochina M."/>
            <person name="Mussig A.J."/>
            <person name="Chaumeil P.-A."/>
            <person name="Waite D.W."/>
            <person name="Whitman W.B."/>
            <person name="Parks D.H."/>
            <person name="Hugenholtz P."/>
        </authorList>
    </citation>
    <scope>NUCLEOTIDE SEQUENCE</scope>
    <source>
        <strain evidence="4">UBA8853</strain>
    </source>
</reference>
<dbReference type="AlphaFoldDB" id="A0A832WPH1"/>
<feature type="region of interest" description="Disordered" evidence="1">
    <location>
        <begin position="1"/>
        <end position="23"/>
    </location>
</feature>
<organism evidence="4 5">
    <name type="scientific">Methanopyrus kandleri</name>
    <dbReference type="NCBI Taxonomy" id="2320"/>
    <lineage>
        <taxon>Archaea</taxon>
        <taxon>Methanobacteriati</taxon>
        <taxon>Methanobacteriota</taxon>
        <taxon>Methanomada group</taxon>
        <taxon>Methanopyri</taxon>
        <taxon>Methanopyrales</taxon>
        <taxon>Methanopyraceae</taxon>
        <taxon>Methanopyrus</taxon>
    </lineage>
</organism>
<feature type="compositionally biased region" description="Basic and acidic residues" evidence="1">
    <location>
        <begin position="11"/>
        <end position="23"/>
    </location>
</feature>
<proteinExistence type="predicted"/>
<dbReference type="Pfam" id="PF11823">
    <property type="entry name" value="Se_S_carrier"/>
    <property type="match status" value="1"/>
</dbReference>
<accession>A0A832WPH1</accession>
<protein>
    <submittedName>
        <fullName evidence="4">DUF3343 domain-containing protein</fullName>
    </submittedName>
</protein>
<dbReference type="GeneID" id="1477566"/>